<dbReference type="InterPro" id="IPR050661">
    <property type="entry name" value="BglG_antiterminators"/>
</dbReference>
<dbReference type="InterPro" id="IPR036634">
    <property type="entry name" value="PRD_sf"/>
</dbReference>
<dbReference type="AlphaFoldDB" id="A0A0J5WH37"/>
<dbReference type="Pfam" id="PF00874">
    <property type="entry name" value="PRD"/>
    <property type="match status" value="2"/>
</dbReference>
<dbReference type="PANTHER" id="PTHR30185">
    <property type="entry name" value="CRYPTIC BETA-GLUCOSIDE BGL OPERON ANTITERMINATOR"/>
    <property type="match status" value="1"/>
</dbReference>
<keyword evidence="1" id="KW-0677">Repeat</keyword>
<dbReference type="SUPFAM" id="SSF50151">
    <property type="entry name" value="SacY-like RNA-binding domain"/>
    <property type="match status" value="1"/>
</dbReference>
<dbReference type="Gene3D" id="2.30.24.10">
    <property type="entry name" value="CAT RNA-binding domain"/>
    <property type="match status" value="1"/>
</dbReference>
<dbReference type="RefSeq" id="WP_048004717.1">
    <property type="nucleotide sequence ID" value="NZ_CP047095.1"/>
</dbReference>
<evidence type="ECO:0000313" key="3">
    <source>
        <dbReference type="Proteomes" id="UP000076510"/>
    </source>
</evidence>
<dbReference type="Pfam" id="PF03123">
    <property type="entry name" value="CAT_RBD"/>
    <property type="match status" value="1"/>
</dbReference>
<dbReference type="SUPFAM" id="SSF63520">
    <property type="entry name" value="PTS-regulatory domain, PRD"/>
    <property type="match status" value="2"/>
</dbReference>
<dbReference type="PANTHER" id="PTHR30185:SF15">
    <property type="entry name" value="CRYPTIC BETA-GLUCOSIDE BGL OPERON ANTITERMINATOR"/>
    <property type="match status" value="1"/>
</dbReference>
<dbReference type="Proteomes" id="UP000076510">
    <property type="component" value="Unassembled WGS sequence"/>
</dbReference>
<reference evidence="3" key="1">
    <citation type="submission" date="2016-01" db="EMBL/GenBank/DDBJ databases">
        <title>Whole genome sequencing of Bhargavaea cecembensis T14.</title>
        <authorList>
            <person name="Hong K.W."/>
        </authorList>
    </citation>
    <scope>NUCLEOTIDE SEQUENCE [LARGE SCALE GENOMIC DNA]</scope>
    <source>
        <strain evidence="3">M19</strain>
    </source>
</reference>
<dbReference type="GO" id="GO:0003723">
    <property type="term" value="F:RNA binding"/>
    <property type="evidence" value="ECO:0007669"/>
    <property type="project" value="InterPro"/>
</dbReference>
<evidence type="ECO:0000256" key="1">
    <source>
        <dbReference type="ARBA" id="ARBA00022737"/>
    </source>
</evidence>
<dbReference type="GO" id="GO:0006355">
    <property type="term" value="P:regulation of DNA-templated transcription"/>
    <property type="evidence" value="ECO:0007669"/>
    <property type="project" value="InterPro"/>
</dbReference>
<name>A0A0J5WH37_9BACI</name>
<dbReference type="InterPro" id="IPR036650">
    <property type="entry name" value="CAT_RNA-bd_dom_sf"/>
</dbReference>
<organism evidence="2 3">
    <name type="scientific">Rossellomorea marisflavi</name>
    <dbReference type="NCBI Taxonomy" id="189381"/>
    <lineage>
        <taxon>Bacteria</taxon>
        <taxon>Bacillati</taxon>
        <taxon>Bacillota</taxon>
        <taxon>Bacilli</taxon>
        <taxon>Bacillales</taxon>
        <taxon>Bacillaceae</taxon>
        <taxon>Rossellomorea</taxon>
    </lineage>
</organism>
<dbReference type="InterPro" id="IPR004341">
    <property type="entry name" value="CAT_RNA-bd_dom"/>
</dbReference>
<dbReference type="EMBL" id="LQQY01000015">
    <property type="protein sequence ID" value="KZE48923.1"/>
    <property type="molecule type" value="Genomic_DNA"/>
</dbReference>
<protein>
    <submittedName>
        <fullName evidence="2">Transcription antiterminator BglG</fullName>
    </submittedName>
</protein>
<dbReference type="Gene3D" id="1.10.1790.10">
    <property type="entry name" value="PRD domain"/>
    <property type="match status" value="2"/>
</dbReference>
<dbReference type="InterPro" id="IPR011608">
    <property type="entry name" value="PRD"/>
</dbReference>
<gene>
    <name evidence="2" type="ORF">AV649_18630</name>
</gene>
<sequence>MEISKVINNNVVLTHDDQGKELVVMGRGLAFKKRPGDQVDTGLVEKTFVLEGEGVSAKLAELLADVSEKYLVLSEKIMTMAAMKLGVKLDDYLYVALTDHLSFAITRYKQGIKLQNALAWEIKKYYRKEYQTALEALTIIEEETGIMMDENEAASIAMHLVNSQVSGEGLESISKVVTTVNDILTIVKYHFNVTLDEESMNYERFLTHLRFFAWRLMKKEQIVEEQNDDFFYQQVERQYPQAFECSGKIAVYIQKELHWVLSKDERIYLTLHIHRVTSRHAMQHSPRG</sequence>
<comment type="caution">
    <text evidence="2">The sequence shown here is derived from an EMBL/GenBank/DDBJ whole genome shotgun (WGS) entry which is preliminary data.</text>
</comment>
<dbReference type="PROSITE" id="PS51372">
    <property type="entry name" value="PRD_2"/>
    <property type="match status" value="2"/>
</dbReference>
<dbReference type="OrthoDB" id="9813552at2"/>
<dbReference type="SMART" id="SM01061">
    <property type="entry name" value="CAT_RBD"/>
    <property type="match status" value="1"/>
</dbReference>
<proteinExistence type="predicted"/>
<accession>A0A0J5WH37</accession>
<dbReference type="NCBIfam" id="NF046042">
    <property type="entry name" value="LicT"/>
    <property type="match status" value="1"/>
</dbReference>
<dbReference type="PATRIC" id="fig|189381.10.peg.61"/>
<evidence type="ECO:0000313" key="2">
    <source>
        <dbReference type="EMBL" id="KZE48923.1"/>
    </source>
</evidence>